<dbReference type="FunFam" id="3.40.50.880:FF:000051">
    <property type="entry name" value="Glutathione-independent glyoxalase HSP31"/>
    <property type="match status" value="1"/>
</dbReference>
<evidence type="ECO:0000256" key="4">
    <source>
        <dbReference type="ARBA" id="ARBA00038493"/>
    </source>
</evidence>
<dbReference type="GO" id="GO:0019172">
    <property type="term" value="F:glyoxalase III activity"/>
    <property type="evidence" value="ECO:0007669"/>
    <property type="project" value="UniProtKB-EC"/>
</dbReference>
<gene>
    <name evidence="7" type="ORF">WJX73_003549</name>
</gene>
<evidence type="ECO:0000313" key="7">
    <source>
        <dbReference type="EMBL" id="KAK9803761.1"/>
    </source>
</evidence>
<sequence length="240" mass="25913">MTLPRRAVIAITSYNEVFYPDGKKAGLFWSEALHPYNVLLEAGFEVDVASETGKFGYDENSIQGPKLDPESKKAWEDPNNALKQQLENQMLVASEVDPSKYGIFFAAGGHGADHDFPTASGLHKLAAQIYNNGGVVSAVCHGPAVMPGIIDAKTNEPIIKGKKVTGFTEKAEKEIGALEVMNKKGIQTIEQLLTAVGGKWIEPPHPWEDFTQTDGRIVTGVNPASSKSTAENAIKVFKSS</sequence>
<dbReference type="PANTHER" id="PTHR48094:SF11">
    <property type="entry name" value="GLUTATHIONE-INDEPENDENT GLYOXALASE HSP31-RELATED"/>
    <property type="match status" value="1"/>
</dbReference>
<evidence type="ECO:0000256" key="1">
    <source>
        <dbReference type="ARBA" id="ARBA00013134"/>
    </source>
</evidence>
<keyword evidence="8" id="KW-1185">Reference proteome</keyword>
<protein>
    <recommendedName>
        <fullName evidence="1">D-lactate dehydratase</fullName>
        <ecNumber evidence="1">4.2.1.130</ecNumber>
    </recommendedName>
</protein>
<dbReference type="EC" id="4.2.1.130" evidence="1"/>
<evidence type="ECO:0000259" key="6">
    <source>
        <dbReference type="Pfam" id="PF01965"/>
    </source>
</evidence>
<evidence type="ECO:0000313" key="8">
    <source>
        <dbReference type="Proteomes" id="UP001465755"/>
    </source>
</evidence>
<dbReference type="SUPFAM" id="SSF52317">
    <property type="entry name" value="Class I glutamine amidotransferase-like"/>
    <property type="match status" value="1"/>
</dbReference>
<evidence type="ECO:0000256" key="3">
    <source>
        <dbReference type="ARBA" id="ARBA00023239"/>
    </source>
</evidence>
<reference evidence="7 8" key="1">
    <citation type="journal article" date="2024" name="Nat. Commun.">
        <title>Phylogenomics reveals the evolutionary origins of lichenization in chlorophyte algae.</title>
        <authorList>
            <person name="Puginier C."/>
            <person name="Libourel C."/>
            <person name="Otte J."/>
            <person name="Skaloud P."/>
            <person name="Haon M."/>
            <person name="Grisel S."/>
            <person name="Petersen M."/>
            <person name="Berrin J.G."/>
            <person name="Delaux P.M."/>
            <person name="Dal Grande F."/>
            <person name="Keller J."/>
        </authorList>
    </citation>
    <scope>NUCLEOTIDE SEQUENCE [LARGE SCALE GENOMIC DNA]</scope>
    <source>
        <strain evidence="7 8">SAG 2036</strain>
    </source>
</reference>
<keyword evidence="2" id="KW-0346">Stress response</keyword>
<accession>A0AAW1P568</accession>
<dbReference type="InterPro" id="IPR050325">
    <property type="entry name" value="Prot/Nucl_acid_deglycase"/>
</dbReference>
<dbReference type="GO" id="GO:0005737">
    <property type="term" value="C:cytoplasm"/>
    <property type="evidence" value="ECO:0007669"/>
    <property type="project" value="TreeGrafter"/>
</dbReference>
<dbReference type="Gene3D" id="3.40.50.880">
    <property type="match status" value="1"/>
</dbReference>
<evidence type="ECO:0000256" key="2">
    <source>
        <dbReference type="ARBA" id="ARBA00023016"/>
    </source>
</evidence>
<comment type="catalytic activity">
    <reaction evidence="5">
        <text>methylglyoxal + H2O = (R)-lactate + H(+)</text>
        <dbReference type="Rhea" id="RHEA:27754"/>
        <dbReference type="ChEBI" id="CHEBI:15377"/>
        <dbReference type="ChEBI" id="CHEBI:15378"/>
        <dbReference type="ChEBI" id="CHEBI:16004"/>
        <dbReference type="ChEBI" id="CHEBI:17158"/>
        <dbReference type="EC" id="4.2.1.130"/>
    </reaction>
</comment>
<dbReference type="EMBL" id="JALJOQ010000056">
    <property type="protein sequence ID" value="KAK9803761.1"/>
    <property type="molecule type" value="Genomic_DNA"/>
</dbReference>
<dbReference type="AlphaFoldDB" id="A0AAW1P568"/>
<comment type="similarity">
    <text evidence="4">Belongs to the peptidase C56 family. HSP31-like subfamily.</text>
</comment>
<dbReference type="InterPro" id="IPR002818">
    <property type="entry name" value="DJ-1/PfpI"/>
</dbReference>
<dbReference type="PANTHER" id="PTHR48094">
    <property type="entry name" value="PROTEIN/NUCLEIC ACID DEGLYCASE DJ-1-RELATED"/>
    <property type="match status" value="1"/>
</dbReference>
<evidence type="ECO:0000256" key="5">
    <source>
        <dbReference type="ARBA" id="ARBA00048082"/>
    </source>
</evidence>
<dbReference type="InterPro" id="IPR029062">
    <property type="entry name" value="Class_I_gatase-like"/>
</dbReference>
<comment type="caution">
    <text evidence="7">The sequence shown here is derived from an EMBL/GenBank/DDBJ whole genome shotgun (WGS) entry which is preliminary data.</text>
</comment>
<dbReference type="Pfam" id="PF01965">
    <property type="entry name" value="DJ-1_PfpI"/>
    <property type="match status" value="1"/>
</dbReference>
<feature type="domain" description="DJ-1/PfpI" evidence="6">
    <location>
        <begin position="31"/>
        <end position="219"/>
    </location>
</feature>
<name>A0AAW1P568_9CHLO</name>
<organism evidence="7 8">
    <name type="scientific">Symbiochloris irregularis</name>
    <dbReference type="NCBI Taxonomy" id="706552"/>
    <lineage>
        <taxon>Eukaryota</taxon>
        <taxon>Viridiplantae</taxon>
        <taxon>Chlorophyta</taxon>
        <taxon>core chlorophytes</taxon>
        <taxon>Trebouxiophyceae</taxon>
        <taxon>Trebouxiales</taxon>
        <taxon>Trebouxiaceae</taxon>
        <taxon>Symbiochloris</taxon>
    </lineage>
</organism>
<keyword evidence="3" id="KW-0456">Lyase</keyword>
<proteinExistence type="inferred from homology"/>
<dbReference type="Proteomes" id="UP001465755">
    <property type="component" value="Unassembled WGS sequence"/>
</dbReference>
<dbReference type="GO" id="GO:0019243">
    <property type="term" value="P:methylglyoxal catabolic process to D-lactate via S-lactoyl-glutathione"/>
    <property type="evidence" value="ECO:0007669"/>
    <property type="project" value="TreeGrafter"/>
</dbReference>